<name>A0AAD5YNP3_9APHY</name>
<reference evidence="2" key="1">
    <citation type="submission" date="2022-07" db="EMBL/GenBank/DDBJ databases">
        <title>Genome Sequence of Physisporinus lineatus.</title>
        <authorList>
            <person name="Buettner E."/>
        </authorList>
    </citation>
    <scope>NUCLEOTIDE SEQUENCE</scope>
    <source>
        <strain evidence="2">VT162</strain>
    </source>
</reference>
<dbReference type="AlphaFoldDB" id="A0AAD5YNP3"/>
<dbReference type="EMBL" id="JANAWD010000012">
    <property type="protein sequence ID" value="KAJ3491437.1"/>
    <property type="molecule type" value="Genomic_DNA"/>
</dbReference>
<keyword evidence="1" id="KW-0812">Transmembrane</keyword>
<evidence type="ECO:0000313" key="2">
    <source>
        <dbReference type="EMBL" id="KAJ3491437.1"/>
    </source>
</evidence>
<accession>A0AAD5YNP3</accession>
<organism evidence="2 3">
    <name type="scientific">Meripilus lineatus</name>
    <dbReference type="NCBI Taxonomy" id="2056292"/>
    <lineage>
        <taxon>Eukaryota</taxon>
        <taxon>Fungi</taxon>
        <taxon>Dikarya</taxon>
        <taxon>Basidiomycota</taxon>
        <taxon>Agaricomycotina</taxon>
        <taxon>Agaricomycetes</taxon>
        <taxon>Polyporales</taxon>
        <taxon>Meripilaceae</taxon>
        <taxon>Meripilus</taxon>
    </lineage>
</organism>
<comment type="caution">
    <text evidence="2">The sequence shown here is derived from an EMBL/GenBank/DDBJ whole genome shotgun (WGS) entry which is preliminary data.</text>
</comment>
<sequence length="151" mass="16329">MGAWTADIMGSVQCDSITGGNVSRTSLSARTWCYEMKVIEAFSWMLFVLLAISLWSLISLTTRSQAFGRVFAWREPVVELPWFNQYPGWPEDTVGPPGHYAYPAGYAGSVPTMVGGGYVVQQNPGHSVVIRPGMNGQAPTVTQIPGVVTSA</sequence>
<feature type="transmembrane region" description="Helical" evidence="1">
    <location>
        <begin position="41"/>
        <end position="60"/>
    </location>
</feature>
<gene>
    <name evidence="2" type="ORF">NLI96_g682</name>
</gene>
<evidence type="ECO:0000256" key="1">
    <source>
        <dbReference type="SAM" id="Phobius"/>
    </source>
</evidence>
<keyword evidence="1" id="KW-1133">Transmembrane helix</keyword>
<keyword evidence="3" id="KW-1185">Reference proteome</keyword>
<dbReference type="Proteomes" id="UP001212997">
    <property type="component" value="Unassembled WGS sequence"/>
</dbReference>
<keyword evidence="1" id="KW-0472">Membrane</keyword>
<protein>
    <submittedName>
        <fullName evidence="2">Uncharacterized protein</fullName>
    </submittedName>
</protein>
<proteinExistence type="predicted"/>
<evidence type="ECO:0000313" key="3">
    <source>
        <dbReference type="Proteomes" id="UP001212997"/>
    </source>
</evidence>